<accession>A0A0F9IW77</accession>
<dbReference type="AlphaFoldDB" id="A0A0F9IW77"/>
<dbReference type="EMBL" id="LAZR01019766">
    <property type="protein sequence ID" value="KKL91317.1"/>
    <property type="molecule type" value="Genomic_DNA"/>
</dbReference>
<organism evidence="1">
    <name type="scientific">marine sediment metagenome</name>
    <dbReference type="NCBI Taxonomy" id="412755"/>
    <lineage>
        <taxon>unclassified sequences</taxon>
        <taxon>metagenomes</taxon>
        <taxon>ecological metagenomes</taxon>
    </lineage>
</organism>
<sequence>MNTQKEECSCCRFYHFHNRFGHLCRKCAPVAGVRLCAGVAITEQDSWCGEFERIETDEKKSREKIINKAIKETMLKLLTNPLVCGK</sequence>
<protein>
    <submittedName>
        <fullName evidence="1">Uncharacterized protein</fullName>
    </submittedName>
</protein>
<evidence type="ECO:0000313" key="1">
    <source>
        <dbReference type="EMBL" id="KKL91317.1"/>
    </source>
</evidence>
<proteinExistence type="predicted"/>
<gene>
    <name evidence="1" type="ORF">LCGC14_1895850</name>
</gene>
<reference evidence="1" key="1">
    <citation type="journal article" date="2015" name="Nature">
        <title>Complex archaea that bridge the gap between prokaryotes and eukaryotes.</title>
        <authorList>
            <person name="Spang A."/>
            <person name="Saw J.H."/>
            <person name="Jorgensen S.L."/>
            <person name="Zaremba-Niedzwiedzka K."/>
            <person name="Martijn J."/>
            <person name="Lind A.E."/>
            <person name="van Eijk R."/>
            <person name="Schleper C."/>
            <person name="Guy L."/>
            <person name="Ettema T.J."/>
        </authorList>
    </citation>
    <scope>NUCLEOTIDE SEQUENCE</scope>
</reference>
<comment type="caution">
    <text evidence="1">The sequence shown here is derived from an EMBL/GenBank/DDBJ whole genome shotgun (WGS) entry which is preliminary data.</text>
</comment>
<name>A0A0F9IW77_9ZZZZ</name>